<gene>
    <name evidence="3" type="primary">ptpA</name>
    <name evidence="3" type="ORF">AXFE_06770</name>
</gene>
<dbReference type="InterPro" id="IPR001375">
    <property type="entry name" value="Peptidase_S9_cat"/>
</dbReference>
<evidence type="ECO:0000313" key="4">
    <source>
        <dbReference type="Proteomes" id="UP000032360"/>
    </source>
</evidence>
<dbReference type="Pfam" id="PF00930">
    <property type="entry name" value="DPPIV_N"/>
    <property type="match status" value="1"/>
</dbReference>
<dbReference type="PATRIC" id="fig|1280514.3.peg.907"/>
<dbReference type="OrthoDB" id="9812921at2"/>
<proteinExistence type="predicted"/>
<feature type="domain" description="Dipeptidylpeptidase IV N-terminal" evidence="2">
    <location>
        <begin position="94"/>
        <end position="427"/>
    </location>
</feature>
<dbReference type="AlphaFoldDB" id="A0A0D8HKP6"/>
<accession>A0A0D8HKP6</accession>
<dbReference type="SUPFAM" id="SSF53474">
    <property type="entry name" value="alpha/beta-Hydrolases"/>
    <property type="match status" value="1"/>
</dbReference>
<name>A0A0D8HKP6_9ACTN</name>
<evidence type="ECO:0000259" key="2">
    <source>
        <dbReference type="Pfam" id="PF00930"/>
    </source>
</evidence>
<dbReference type="InterPro" id="IPR002469">
    <property type="entry name" value="Peptidase_S9B_N"/>
</dbReference>
<dbReference type="RefSeq" id="WP_052604451.1">
    <property type="nucleotide sequence ID" value="NZ_JXYS01000017.1"/>
</dbReference>
<dbReference type="STRING" id="1280514.AXFE_06770"/>
<sequence>MLNEFVLDLETLAKRPYPGTTVPISPTFSKNSPYLYFLMARSSDSNNLSLCRGDLDGGGVEVLIDGEDSSASPTLAEELRRERLRLSGNGVSGFVLFESDTKSLILVNVGGHYLIYDPDLARVSYEFEGESIERIELDLDNDAAVCTDGKRLYRVDLSGGESTTIDEVKGEGQLIGVAEFVAQEELDRLEGFWLSGDGRRIAYCVVDQSGVEPFWIFHYGAKEIRAESHRYPFAGAPNAKVGILIDEVESLGVKKGSPRAIDLETDSEDYIAKVSWLDSKTLLVATLNRRQTTLTWHFVDCDTAAVVARIEDKLEPWVNLPSSVLPIDANRFITTTERSGFSHVAIYNSNGVVDQVTFGEWMVTSLVDFDPESGYIYFVSTIVDPCARDLSRVHISGGAPELMTSGEGVHDCVVSIQNRAFLDIYSCLSHSYISRVMSFDSEVLLDLGDEPLTPQQLALTSPLRFEFDAVDGTRLIGHLYLPGDRNPRGLPLVISVYGGPHAQRVTNSWSSTIDLEAQYLASRGVVVAKIDNRGSYGRGLDFEAKLSRKFGTIELEDQISGIDYLSERFGIDPNRVGIYGWSYGGFMTLSALTKHPDRFIVGVAGAPVVDFSFYDTAYTERYMGTPVNEGPAYEIADVTNYVESLKGKLAIIHGLIDENVHFRNTAYFLEAAIAHGKKVDQMILPQSRHMPRGQETLLQIARMRTSYLLEALT</sequence>
<feature type="domain" description="Peptidase S9 prolyl oligopeptidase catalytic" evidence="1">
    <location>
        <begin position="514"/>
        <end position="712"/>
    </location>
</feature>
<dbReference type="Gene3D" id="2.140.10.30">
    <property type="entry name" value="Dipeptidylpeptidase IV, N-terminal domain"/>
    <property type="match status" value="1"/>
</dbReference>
<dbReference type="PANTHER" id="PTHR11731:SF193">
    <property type="entry name" value="DIPEPTIDYL PEPTIDASE 9"/>
    <property type="match status" value="1"/>
</dbReference>
<dbReference type="GO" id="GO:0008236">
    <property type="term" value="F:serine-type peptidase activity"/>
    <property type="evidence" value="ECO:0007669"/>
    <property type="project" value="InterPro"/>
</dbReference>
<comment type="caution">
    <text evidence="3">The sequence shown here is derived from an EMBL/GenBank/DDBJ whole genome shotgun (WGS) entry which is preliminary data.</text>
</comment>
<protein>
    <submittedName>
        <fullName evidence="3">Prolyl tripeptidyl peptidase</fullName>
        <ecNumber evidence="3">3.4.14.12</ecNumber>
    </submittedName>
</protein>
<reference evidence="3 4" key="1">
    <citation type="submission" date="2015-01" db="EMBL/GenBank/DDBJ databases">
        <title>Draft genome of the acidophilic iron oxidizer Acidithrix ferrooxidans strain Py-F3.</title>
        <authorList>
            <person name="Poehlein A."/>
            <person name="Eisen S."/>
            <person name="Schloemann M."/>
            <person name="Johnson B.D."/>
            <person name="Daniel R."/>
            <person name="Muehling M."/>
        </authorList>
    </citation>
    <scope>NUCLEOTIDE SEQUENCE [LARGE SCALE GENOMIC DNA]</scope>
    <source>
        <strain evidence="3 4">Py-F3</strain>
    </source>
</reference>
<dbReference type="PANTHER" id="PTHR11731">
    <property type="entry name" value="PROTEASE FAMILY S9B,C DIPEPTIDYL-PEPTIDASE IV-RELATED"/>
    <property type="match status" value="1"/>
</dbReference>
<evidence type="ECO:0000259" key="1">
    <source>
        <dbReference type="Pfam" id="PF00326"/>
    </source>
</evidence>
<dbReference type="GO" id="GO:0008239">
    <property type="term" value="F:dipeptidyl-peptidase activity"/>
    <property type="evidence" value="ECO:0007669"/>
    <property type="project" value="TreeGrafter"/>
</dbReference>
<evidence type="ECO:0000313" key="3">
    <source>
        <dbReference type="EMBL" id="KJF18449.1"/>
    </source>
</evidence>
<keyword evidence="4" id="KW-1185">Reference proteome</keyword>
<organism evidence="3 4">
    <name type="scientific">Acidithrix ferrooxidans</name>
    <dbReference type="NCBI Taxonomy" id="1280514"/>
    <lineage>
        <taxon>Bacteria</taxon>
        <taxon>Bacillati</taxon>
        <taxon>Actinomycetota</taxon>
        <taxon>Acidimicrobiia</taxon>
        <taxon>Acidimicrobiales</taxon>
        <taxon>Acidimicrobiaceae</taxon>
        <taxon>Acidithrix</taxon>
    </lineage>
</organism>
<keyword evidence="3" id="KW-0378">Hydrolase</keyword>
<dbReference type="SUPFAM" id="SSF82171">
    <property type="entry name" value="DPP6 N-terminal domain-like"/>
    <property type="match status" value="1"/>
</dbReference>
<dbReference type="Pfam" id="PF00326">
    <property type="entry name" value="Peptidase_S9"/>
    <property type="match status" value="1"/>
</dbReference>
<dbReference type="InterPro" id="IPR029058">
    <property type="entry name" value="AB_hydrolase_fold"/>
</dbReference>
<dbReference type="Proteomes" id="UP000032360">
    <property type="component" value="Unassembled WGS sequence"/>
</dbReference>
<dbReference type="EC" id="3.4.14.12" evidence="3"/>
<dbReference type="GO" id="GO:0006508">
    <property type="term" value="P:proteolysis"/>
    <property type="evidence" value="ECO:0007669"/>
    <property type="project" value="InterPro"/>
</dbReference>
<dbReference type="InterPro" id="IPR050278">
    <property type="entry name" value="Serine_Prot_S9B/DPPIV"/>
</dbReference>
<dbReference type="Gene3D" id="3.40.50.1820">
    <property type="entry name" value="alpha/beta hydrolase"/>
    <property type="match status" value="1"/>
</dbReference>
<dbReference type="EMBL" id="JXYS01000017">
    <property type="protein sequence ID" value="KJF18449.1"/>
    <property type="molecule type" value="Genomic_DNA"/>
</dbReference>